<feature type="compositionally biased region" description="Basic residues" evidence="1">
    <location>
        <begin position="27"/>
        <end position="43"/>
    </location>
</feature>
<name>A0A6J4ILP8_9ACTN</name>
<sequence>EAGRVVRPREARAGRRGCTDRGGDRRRGVHRRGGARTVRRRML</sequence>
<evidence type="ECO:0000256" key="1">
    <source>
        <dbReference type="SAM" id="MobiDB-lite"/>
    </source>
</evidence>
<dbReference type="EMBL" id="CADCSY010000110">
    <property type="protein sequence ID" value="CAA9255216.1"/>
    <property type="molecule type" value="Genomic_DNA"/>
</dbReference>
<protein>
    <submittedName>
        <fullName evidence="2">Uncharacterized protein</fullName>
    </submittedName>
</protein>
<evidence type="ECO:0000313" key="2">
    <source>
        <dbReference type="EMBL" id="CAA9255216.1"/>
    </source>
</evidence>
<feature type="compositionally biased region" description="Basic and acidic residues" evidence="1">
    <location>
        <begin position="1"/>
        <end position="26"/>
    </location>
</feature>
<feature type="non-terminal residue" evidence="2">
    <location>
        <position position="1"/>
    </location>
</feature>
<gene>
    <name evidence="2" type="ORF">AVDCRST_MAG20-2560</name>
</gene>
<feature type="non-terminal residue" evidence="2">
    <location>
        <position position="43"/>
    </location>
</feature>
<dbReference type="AlphaFoldDB" id="A0A6J4ILP8"/>
<reference evidence="2" key="1">
    <citation type="submission" date="2020-02" db="EMBL/GenBank/DDBJ databases">
        <authorList>
            <person name="Meier V. D."/>
        </authorList>
    </citation>
    <scope>NUCLEOTIDE SEQUENCE</scope>
    <source>
        <strain evidence="2">AVDCRST_MAG20</strain>
    </source>
</reference>
<organism evidence="2">
    <name type="scientific">uncultured Acidimicrobiales bacterium</name>
    <dbReference type="NCBI Taxonomy" id="310071"/>
    <lineage>
        <taxon>Bacteria</taxon>
        <taxon>Bacillati</taxon>
        <taxon>Actinomycetota</taxon>
        <taxon>Acidimicrobiia</taxon>
        <taxon>Acidimicrobiales</taxon>
        <taxon>environmental samples</taxon>
    </lineage>
</organism>
<proteinExistence type="predicted"/>
<accession>A0A6J4ILP8</accession>
<feature type="region of interest" description="Disordered" evidence="1">
    <location>
        <begin position="1"/>
        <end position="43"/>
    </location>
</feature>